<evidence type="ECO:0000313" key="1">
    <source>
        <dbReference type="EMBL" id="KAF7260595.1"/>
    </source>
</evidence>
<organism evidence="1 2">
    <name type="scientific">Paragonimus skrjabini miyazakii</name>
    <dbReference type="NCBI Taxonomy" id="59628"/>
    <lineage>
        <taxon>Eukaryota</taxon>
        <taxon>Metazoa</taxon>
        <taxon>Spiralia</taxon>
        <taxon>Lophotrochozoa</taxon>
        <taxon>Platyhelminthes</taxon>
        <taxon>Trematoda</taxon>
        <taxon>Digenea</taxon>
        <taxon>Plagiorchiida</taxon>
        <taxon>Troglotremata</taxon>
        <taxon>Troglotrematidae</taxon>
        <taxon>Paragonimus</taxon>
    </lineage>
</organism>
<dbReference type="EMBL" id="JTDE01000680">
    <property type="protein sequence ID" value="KAF7260595.1"/>
    <property type="molecule type" value="Genomic_DNA"/>
</dbReference>
<evidence type="ECO:0000313" key="2">
    <source>
        <dbReference type="Proteomes" id="UP000822476"/>
    </source>
</evidence>
<keyword evidence="2" id="KW-1185">Reference proteome</keyword>
<accession>A0A8S9YZL1</accession>
<sequence length="75" mass="8232">MMDLAENPETTAIIEEAHVGPSKIMSLSYGVDAVKEDSICKAEEIVQLELYMAYCIKVCGQLKIAVNLSHLALFT</sequence>
<proteinExistence type="predicted"/>
<reference evidence="1" key="1">
    <citation type="submission" date="2019-07" db="EMBL/GenBank/DDBJ databases">
        <title>Annotation for the trematode Paragonimus miyazaki's.</title>
        <authorList>
            <person name="Choi Y.-J."/>
        </authorList>
    </citation>
    <scope>NUCLEOTIDE SEQUENCE</scope>
    <source>
        <strain evidence="1">Japan</strain>
    </source>
</reference>
<dbReference type="Proteomes" id="UP000822476">
    <property type="component" value="Unassembled WGS sequence"/>
</dbReference>
<dbReference type="AlphaFoldDB" id="A0A8S9YZL1"/>
<comment type="caution">
    <text evidence="1">The sequence shown here is derived from an EMBL/GenBank/DDBJ whole genome shotgun (WGS) entry which is preliminary data.</text>
</comment>
<gene>
    <name evidence="1" type="ORF">EG68_02221</name>
</gene>
<protein>
    <submittedName>
        <fullName evidence="1">Uncharacterized protein</fullName>
    </submittedName>
</protein>
<name>A0A8S9YZL1_9TREM</name>